<reference evidence="1 2" key="1">
    <citation type="journal article" date="2024" name="G3 (Bethesda)">
        <title>Genome assembly of Hibiscus sabdariffa L. provides insights into metabolisms of medicinal natural products.</title>
        <authorList>
            <person name="Kim T."/>
        </authorList>
    </citation>
    <scope>NUCLEOTIDE SEQUENCE [LARGE SCALE GENOMIC DNA]</scope>
    <source>
        <strain evidence="1">TK-2024</strain>
        <tissue evidence="1">Old leaves</tissue>
    </source>
</reference>
<protein>
    <submittedName>
        <fullName evidence="1">Uncharacterized protein</fullName>
    </submittedName>
</protein>
<proteinExistence type="predicted"/>
<sequence length="76" mass="8640">MHSGTQLGATITKTKVSRLKREMRAAPAPAPCKQLHGSRIPALELSHPVPVRWNSSDARTHRYCITYPRLFSQFPW</sequence>
<evidence type="ECO:0000313" key="2">
    <source>
        <dbReference type="Proteomes" id="UP001396334"/>
    </source>
</evidence>
<comment type="caution">
    <text evidence="1">The sequence shown here is derived from an EMBL/GenBank/DDBJ whole genome shotgun (WGS) entry which is preliminary data.</text>
</comment>
<dbReference type="EMBL" id="JBBPBN010000022">
    <property type="protein sequence ID" value="KAK9013146.1"/>
    <property type="molecule type" value="Genomic_DNA"/>
</dbReference>
<keyword evidence="2" id="KW-1185">Reference proteome</keyword>
<gene>
    <name evidence="1" type="ORF">V6N11_041165</name>
</gene>
<evidence type="ECO:0000313" key="1">
    <source>
        <dbReference type="EMBL" id="KAK9013146.1"/>
    </source>
</evidence>
<dbReference type="Proteomes" id="UP001396334">
    <property type="component" value="Unassembled WGS sequence"/>
</dbReference>
<accession>A0ABR2RK23</accession>
<organism evidence="1 2">
    <name type="scientific">Hibiscus sabdariffa</name>
    <name type="common">roselle</name>
    <dbReference type="NCBI Taxonomy" id="183260"/>
    <lineage>
        <taxon>Eukaryota</taxon>
        <taxon>Viridiplantae</taxon>
        <taxon>Streptophyta</taxon>
        <taxon>Embryophyta</taxon>
        <taxon>Tracheophyta</taxon>
        <taxon>Spermatophyta</taxon>
        <taxon>Magnoliopsida</taxon>
        <taxon>eudicotyledons</taxon>
        <taxon>Gunneridae</taxon>
        <taxon>Pentapetalae</taxon>
        <taxon>rosids</taxon>
        <taxon>malvids</taxon>
        <taxon>Malvales</taxon>
        <taxon>Malvaceae</taxon>
        <taxon>Malvoideae</taxon>
        <taxon>Hibiscus</taxon>
    </lineage>
</organism>
<name>A0ABR2RK23_9ROSI</name>